<dbReference type="EnsemblMetazoa" id="G31775.1">
    <property type="protein sequence ID" value="G31775.1:cds"/>
    <property type="gene ID" value="G31775"/>
</dbReference>
<evidence type="ECO:0000256" key="1">
    <source>
        <dbReference type="SAM" id="MobiDB-lite"/>
    </source>
</evidence>
<reference evidence="2" key="1">
    <citation type="submission" date="2022-08" db="UniProtKB">
        <authorList>
            <consortium name="EnsemblMetazoa"/>
        </authorList>
    </citation>
    <scope>IDENTIFICATION</scope>
    <source>
        <strain evidence="2">05x7-T-G4-1.051#20</strain>
    </source>
</reference>
<evidence type="ECO:0000313" key="3">
    <source>
        <dbReference type="Proteomes" id="UP000005408"/>
    </source>
</evidence>
<feature type="compositionally biased region" description="Polar residues" evidence="1">
    <location>
        <begin position="310"/>
        <end position="333"/>
    </location>
</feature>
<feature type="compositionally biased region" description="Low complexity" evidence="1">
    <location>
        <begin position="429"/>
        <end position="441"/>
    </location>
</feature>
<feature type="compositionally biased region" description="Polar residues" evidence="1">
    <location>
        <begin position="442"/>
        <end position="466"/>
    </location>
</feature>
<name>A0A8W8M8G1_MAGGI</name>
<keyword evidence="3" id="KW-1185">Reference proteome</keyword>
<dbReference type="Proteomes" id="UP000005408">
    <property type="component" value="Unassembled WGS sequence"/>
</dbReference>
<feature type="region of interest" description="Disordered" evidence="1">
    <location>
        <begin position="429"/>
        <end position="466"/>
    </location>
</feature>
<organism evidence="2 3">
    <name type="scientific">Magallana gigas</name>
    <name type="common">Pacific oyster</name>
    <name type="synonym">Crassostrea gigas</name>
    <dbReference type="NCBI Taxonomy" id="29159"/>
    <lineage>
        <taxon>Eukaryota</taxon>
        <taxon>Metazoa</taxon>
        <taxon>Spiralia</taxon>
        <taxon>Lophotrochozoa</taxon>
        <taxon>Mollusca</taxon>
        <taxon>Bivalvia</taxon>
        <taxon>Autobranchia</taxon>
        <taxon>Pteriomorphia</taxon>
        <taxon>Ostreida</taxon>
        <taxon>Ostreoidea</taxon>
        <taxon>Ostreidae</taxon>
        <taxon>Magallana</taxon>
    </lineage>
</organism>
<proteinExistence type="predicted"/>
<sequence length="517" mass="58752">MDKIRKEVEKRMFMDQRDPDVHIYIVDNGIVKIKMHLEQLKKETSDLKYEKKDWKRRENILRETIESIKALLTILIKTTDDALVRFRQCEKVFPLVFEIGKSTCAITCMISTHLAKSCRANLHEDCIDFNIYVSREVRTVSKIMGLSKFRTQEGFKPFLSSVVKQFLFVQRACGLTREILKCTSDEDWSSNYFEYKKMFKCIKGLLSYGVRVLRRLGFDEKSLYEFYCVDIVCKKIKQCNERLTAGINLECCRKLSSETVLTKKTKSSSFQSAKMRKDRCQSEGSRSRKVLPPGYPESCNAPFSQNLNSKEFQDSSQEQNLKTMKSPQKSGTQCVVAPENKKVSPPRNQELTTKTLEKDPTEDLINKEIEDMQLTTNVAINLADELFKDYLLDGDLLSVDIRLPNSSKATEAENTNSAVKELLIPWTQSSQSSDQLPDSDLNVQESHASFASTSTENCPQTQSSGADLSEMLQTLDTGSAFGNEMILSPEAGFEMLQNLETSFKDDNEISNSQGAGS</sequence>
<accession>A0A8W8M8G1</accession>
<protein>
    <submittedName>
        <fullName evidence="2">Uncharacterized protein</fullName>
    </submittedName>
</protein>
<evidence type="ECO:0000313" key="2">
    <source>
        <dbReference type="EnsemblMetazoa" id="G31775.1:cds"/>
    </source>
</evidence>
<feature type="region of interest" description="Disordered" evidence="1">
    <location>
        <begin position="310"/>
        <end position="352"/>
    </location>
</feature>
<feature type="region of interest" description="Disordered" evidence="1">
    <location>
        <begin position="267"/>
        <end position="296"/>
    </location>
</feature>
<dbReference type="AlphaFoldDB" id="A0A8W8M8G1"/>